<comment type="similarity">
    <text evidence="1 3">Belongs to the pseudouridine synthase RluA family.</text>
</comment>
<dbReference type="GO" id="GO:0000455">
    <property type="term" value="P:enzyme-directed rRNA pseudouridine synthesis"/>
    <property type="evidence" value="ECO:0007669"/>
    <property type="project" value="TreeGrafter"/>
</dbReference>
<gene>
    <name evidence="5" type="ORF">A2995_01825</name>
</gene>
<dbReference type="InterPro" id="IPR006225">
    <property type="entry name" value="PsdUridine_synth_RluC/D"/>
</dbReference>
<dbReference type="InterPro" id="IPR050188">
    <property type="entry name" value="RluA_PseudoU_synthase"/>
</dbReference>
<comment type="function">
    <text evidence="3">Responsible for synthesis of pseudouridine from uracil.</text>
</comment>
<organism evidence="5 6">
    <name type="scientific">Candidatus Nomurabacteria bacterium RIFCSPLOWO2_01_FULL_33_24</name>
    <dbReference type="NCBI Taxonomy" id="1801765"/>
    <lineage>
        <taxon>Bacteria</taxon>
        <taxon>Candidatus Nomuraibacteriota</taxon>
    </lineage>
</organism>
<comment type="catalytic activity">
    <reaction evidence="3">
        <text>a uridine in RNA = a pseudouridine in RNA</text>
        <dbReference type="Rhea" id="RHEA:48348"/>
        <dbReference type="Rhea" id="RHEA-COMP:12068"/>
        <dbReference type="Rhea" id="RHEA-COMP:12069"/>
        <dbReference type="ChEBI" id="CHEBI:65314"/>
        <dbReference type="ChEBI" id="CHEBI:65315"/>
    </reaction>
</comment>
<protein>
    <recommendedName>
        <fullName evidence="3">Pseudouridine synthase</fullName>
        <ecNumber evidence="3">5.4.99.-</ecNumber>
    </recommendedName>
</protein>
<dbReference type="EMBL" id="MFUP01000006">
    <property type="protein sequence ID" value="OGI88067.1"/>
    <property type="molecule type" value="Genomic_DNA"/>
</dbReference>
<dbReference type="AlphaFoldDB" id="A0A1F6X1S0"/>
<evidence type="ECO:0000256" key="2">
    <source>
        <dbReference type="PIRSR" id="PIRSR606225-1"/>
    </source>
</evidence>
<dbReference type="PROSITE" id="PS01129">
    <property type="entry name" value="PSI_RLU"/>
    <property type="match status" value="1"/>
</dbReference>
<comment type="caution">
    <text evidence="5">The sequence shown here is derived from an EMBL/GenBank/DDBJ whole genome shotgun (WGS) entry which is preliminary data.</text>
</comment>
<dbReference type="InterPro" id="IPR020103">
    <property type="entry name" value="PsdUridine_synth_cat_dom_sf"/>
</dbReference>
<dbReference type="NCBIfam" id="TIGR00005">
    <property type="entry name" value="rluA_subfam"/>
    <property type="match status" value="1"/>
</dbReference>
<dbReference type="InterPro" id="IPR006145">
    <property type="entry name" value="PsdUridine_synth_RsuA/RluA"/>
</dbReference>
<evidence type="ECO:0000256" key="3">
    <source>
        <dbReference type="RuleBase" id="RU362028"/>
    </source>
</evidence>
<keyword evidence="3" id="KW-0413">Isomerase</keyword>
<name>A0A1F6X1S0_9BACT</name>
<reference evidence="5 6" key="1">
    <citation type="journal article" date="2016" name="Nat. Commun.">
        <title>Thousands of microbial genomes shed light on interconnected biogeochemical processes in an aquifer system.</title>
        <authorList>
            <person name="Anantharaman K."/>
            <person name="Brown C.T."/>
            <person name="Hug L.A."/>
            <person name="Sharon I."/>
            <person name="Castelle C.J."/>
            <person name="Probst A.J."/>
            <person name="Thomas B.C."/>
            <person name="Singh A."/>
            <person name="Wilkins M.J."/>
            <person name="Karaoz U."/>
            <person name="Brodie E.L."/>
            <person name="Williams K.H."/>
            <person name="Hubbard S.S."/>
            <person name="Banfield J.F."/>
        </authorList>
    </citation>
    <scope>NUCLEOTIDE SEQUENCE [LARGE SCALE GENOMIC DNA]</scope>
</reference>
<dbReference type="Pfam" id="PF00849">
    <property type="entry name" value="PseudoU_synth_2"/>
    <property type="match status" value="1"/>
</dbReference>
<dbReference type="Gene3D" id="3.30.2350.10">
    <property type="entry name" value="Pseudouridine synthase"/>
    <property type="match status" value="1"/>
</dbReference>
<dbReference type="Proteomes" id="UP000185809">
    <property type="component" value="Unassembled WGS sequence"/>
</dbReference>
<feature type="domain" description="Pseudouridine synthase RsuA/RluA-like" evidence="4">
    <location>
        <begin position="13"/>
        <end position="175"/>
    </location>
</feature>
<dbReference type="PANTHER" id="PTHR21600">
    <property type="entry name" value="MITOCHONDRIAL RNA PSEUDOURIDINE SYNTHASE"/>
    <property type="match status" value="1"/>
</dbReference>
<dbReference type="SUPFAM" id="SSF55120">
    <property type="entry name" value="Pseudouridine synthase"/>
    <property type="match status" value="1"/>
</dbReference>
<evidence type="ECO:0000259" key="4">
    <source>
        <dbReference type="Pfam" id="PF00849"/>
    </source>
</evidence>
<dbReference type="GO" id="GO:0009982">
    <property type="term" value="F:pseudouridine synthase activity"/>
    <property type="evidence" value="ECO:0007669"/>
    <property type="project" value="InterPro"/>
</dbReference>
<feature type="active site" evidence="2">
    <location>
        <position position="64"/>
    </location>
</feature>
<evidence type="ECO:0000313" key="5">
    <source>
        <dbReference type="EMBL" id="OGI88067.1"/>
    </source>
</evidence>
<dbReference type="EC" id="5.4.99.-" evidence="3"/>
<accession>A0A1F6X1S0</accession>
<evidence type="ECO:0000313" key="6">
    <source>
        <dbReference type="Proteomes" id="UP000185809"/>
    </source>
</evidence>
<dbReference type="GO" id="GO:0003723">
    <property type="term" value="F:RNA binding"/>
    <property type="evidence" value="ECO:0007669"/>
    <property type="project" value="InterPro"/>
</dbReference>
<proteinExistence type="inferred from homology"/>
<dbReference type="PANTHER" id="PTHR21600:SF87">
    <property type="entry name" value="RNA PSEUDOURIDYLATE SYNTHASE DOMAIN-CONTAINING PROTEIN 1"/>
    <property type="match status" value="1"/>
</dbReference>
<dbReference type="InterPro" id="IPR006224">
    <property type="entry name" value="PsdUridine_synth_RluA-like_CS"/>
</dbReference>
<evidence type="ECO:0000256" key="1">
    <source>
        <dbReference type="ARBA" id="ARBA00010876"/>
    </source>
</evidence>
<sequence length="236" mass="27170">MNLKDKILYEDNDLLVVNKPAGLAVHSNGRTEEKTLVDFLLEKYPEIKNIGDNPIRPGIVHRLDKDTSGVLIIVKNQKSFLFLKEQFQNREVKKVYQAVVWGWLKDNEGMIDKPIGKSRKDFRLWSAQRGARGELRDAITKYKVLKYFKVEKNKFSLVEVYPKTGRTHQIRVHFKYLSNPIVCDLLYAPKRVCPIIRISRLALQAVSIEFKKPDGGILKIEAPLSENIQIALDKAL</sequence>
<dbReference type="GO" id="GO:0140098">
    <property type="term" value="F:catalytic activity, acting on RNA"/>
    <property type="evidence" value="ECO:0007669"/>
    <property type="project" value="UniProtKB-ARBA"/>
</dbReference>
<dbReference type="CDD" id="cd02869">
    <property type="entry name" value="PseudoU_synth_RluA_like"/>
    <property type="match status" value="1"/>
</dbReference>